<proteinExistence type="predicted"/>
<reference evidence="1 2" key="1">
    <citation type="submission" date="2015-09" db="EMBL/GenBank/DDBJ databases">
        <authorList>
            <consortium name="Swine Surveillance"/>
        </authorList>
    </citation>
    <scope>NUCLEOTIDE SEQUENCE [LARGE SCALE GENOMIC DNA]</scope>
    <source>
        <strain evidence="1 2">CECT 7688</strain>
    </source>
</reference>
<accession>A0A0P1ESE6</accession>
<dbReference type="InterPro" id="IPR038666">
    <property type="entry name" value="SSP1_head-tail_sf"/>
</dbReference>
<dbReference type="EMBL" id="CYPW01000027">
    <property type="protein sequence ID" value="CUH53457.1"/>
    <property type="molecule type" value="Genomic_DNA"/>
</dbReference>
<gene>
    <name evidence="1" type="ORF">SHM7688_02911</name>
</gene>
<organism evidence="1 2">
    <name type="scientific">Shimia marina</name>
    <dbReference type="NCBI Taxonomy" id="321267"/>
    <lineage>
        <taxon>Bacteria</taxon>
        <taxon>Pseudomonadati</taxon>
        <taxon>Pseudomonadota</taxon>
        <taxon>Alphaproteobacteria</taxon>
        <taxon>Rhodobacterales</taxon>
        <taxon>Roseobacteraceae</taxon>
    </lineage>
</organism>
<dbReference type="AlphaFoldDB" id="A0A0P1ESE6"/>
<evidence type="ECO:0000313" key="2">
    <source>
        <dbReference type="Proteomes" id="UP000054823"/>
    </source>
</evidence>
<name>A0A0P1ESE6_9RHOB</name>
<sequence>MSAPVTLSRHLLLERPVAAPDGAGGFSRNWEALGVVWAEMRARGGGERDGGAVTLSAARYRVTLRGAPVGSSLRPTPECRFREGTRVFAIETVTEADDLGRYLTCHVLEEVAT</sequence>
<dbReference type="InterPro" id="IPR008767">
    <property type="entry name" value="Phage_SPP1_head-tail_adaptor"/>
</dbReference>
<keyword evidence="2" id="KW-1185">Reference proteome</keyword>
<dbReference type="RefSeq" id="WP_058240609.1">
    <property type="nucleotide sequence ID" value="NZ_CYPW01000027.1"/>
</dbReference>
<evidence type="ECO:0000313" key="1">
    <source>
        <dbReference type="EMBL" id="CUH53457.1"/>
    </source>
</evidence>
<protein>
    <submittedName>
        <fullName evidence="1">Bacteriophage head-tail adaptor</fullName>
    </submittedName>
</protein>
<dbReference type="Proteomes" id="UP000054823">
    <property type="component" value="Unassembled WGS sequence"/>
</dbReference>
<dbReference type="Pfam" id="PF05521">
    <property type="entry name" value="Phage_HCP"/>
    <property type="match status" value="1"/>
</dbReference>
<dbReference type="STRING" id="321267.SHM7688_02911"/>
<dbReference type="OrthoDB" id="7570189at2"/>
<dbReference type="Gene3D" id="2.40.10.270">
    <property type="entry name" value="Bacteriophage SPP1 head-tail adaptor protein"/>
    <property type="match status" value="1"/>
</dbReference>